<keyword evidence="1" id="KW-1133">Transmembrane helix</keyword>
<evidence type="ECO:0000313" key="4">
    <source>
        <dbReference type="WBParaSite" id="L893_g29227.t1"/>
    </source>
</evidence>
<evidence type="ECO:0000313" key="3">
    <source>
        <dbReference type="Proteomes" id="UP000095287"/>
    </source>
</evidence>
<dbReference type="WBParaSite" id="L893_g29227.t1">
    <property type="protein sequence ID" value="L893_g29227.t1"/>
    <property type="gene ID" value="L893_g29227"/>
</dbReference>
<protein>
    <submittedName>
        <fullName evidence="4">Secreted protein</fullName>
    </submittedName>
</protein>
<organism evidence="3 4">
    <name type="scientific">Steinernema glaseri</name>
    <dbReference type="NCBI Taxonomy" id="37863"/>
    <lineage>
        <taxon>Eukaryota</taxon>
        <taxon>Metazoa</taxon>
        <taxon>Ecdysozoa</taxon>
        <taxon>Nematoda</taxon>
        <taxon>Chromadorea</taxon>
        <taxon>Rhabditida</taxon>
        <taxon>Tylenchina</taxon>
        <taxon>Panagrolaimomorpha</taxon>
        <taxon>Strongyloidoidea</taxon>
        <taxon>Steinernematidae</taxon>
        <taxon>Steinernema</taxon>
    </lineage>
</organism>
<feature type="transmembrane region" description="Helical" evidence="1">
    <location>
        <begin position="58"/>
        <end position="81"/>
    </location>
</feature>
<keyword evidence="1" id="KW-0812">Transmembrane</keyword>
<accession>A0A1I7ZRL7</accession>
<feature type="signal peptide" evidence="2">
    <location>
        <begin position="1"/>
        <end position="18"/>
    </location>
</feature>
<keyword evidence="2" id="KW-0732">Signal</keyword>
<feature type="chain" id="PRO_5009313815" evidence="2">
    <location>
        <begin position="19"/>
        <end position="83"/>
    </location>
</feature>
<evidence type="ECO:0000256" key="2">
    <source>
        <dbReference type="SAM" id="SignalP"/>
    </source>
</evidence>
<name>A0A1I7ZRL7_9BILA</name>
<keyword evidence="3" id="KW-1185">Reference proteome</keyword>
<reference evidence="4" key="1">
    <citation type="submission" date="2016-11" db="UniProtKB">
        <authorList>
            <consortium name="WormBaseParasite"/>
        </authorList>
    </citation>
    <scope>IDENTIFICATION</scope>
</reference>
<dbReference type="Proteomes" id="UP000095287">
    <property type="component" value="Unplaced"/>
</dbReference>
<dbReference type="AlphaFoldDB" id="A0A1I7ZRL7"/>
<sequence length="83" mass="9102">MNSLCVLLLLAAAALVFAWPTRSQLPDLSGIKAWDRKVLSTVNEDRLLKDFVETEFSVVNGVIDVIIGLGKVAVSILLMIFGW</sequence>
<evidence type="ECO:0000256" key="1">
    <source>
        <dbReference type="SAM" id="Phobius"/>
    </source>
</evidence>
<proteinExistence type="predicted"/>
<keyword evidence="1" id="KW-0472">Membrane</keyword>